<dbReference type="InterPro" id="IPR008775">
    <property type="entry name" value="Phytyl_CoA_dOase-like"/>
</dbReference>
<evidence type="ECO:0000256" key="1">
    <source>
        <dbReference type="RuleBase" id="RU003682"/>
    </source>
</evidence>
<organism evidence="3">
    <name type="scientific">uncultured Acidimicrobiales bacterium</name>
    <dbReference type="NCBI Taxonomy" id="310071"/>
    <lineage>
        <taxon>Bacteria</taxon>
        <taxon>Bacillati</taxon>
        <taxon>Actinomycetota</taxon>
        <taxon>Acidimicrobiia</taxon>
        <taxon>Acidimicrobiales</taxon>
        <taxon>environmental samples</taxon>
    </lineage>
</organism>
<dbReference type="AlphaFoldDB" id="A0A6J4IUB7"/>
<dbReference type="Pfam" id="PF05721">
    <property type="entry name" value="PhyH"/>
    <property type="match status" value="1"/>
</dbReference>
<gene>
    <name evidence="3" type="ORF">AVDCRST_MAG20-2614</name>
</gene>
<dbReference type="PROSITE" id="PS51471">
    <property type="entry name" value="FE2OG_OXY"/>
    <property type="match status" value="1"/>
</dbReference>
<evidence type="ECO:0000313" key="3">
    <source>
        <dbReference type="EMBL" id="CAA9259415.1"/>
    </source>
</evidence>
<dbReference type="InterPro" id="IPR005123">
    <property type="entry name" value="Oxoglu/Fe-dep_dioxygenase_dom"/>
</dbReference>
<keyword evidence="1" id="KW-0408">Iron</keyword>
<sequence>MSRQGTVDVGHLVAGFGMDGHACVPGLATPEEVAALRPHVAAAARQRNPEPPPLESRDTYGKAFLQSMNVWRLDEAVRSFVWSPRFAAVAAALLEVDGVRLYHDQALFKEPGGGPTPWHQDQVYWPLDTDRTITMWMPLVDVPDEVGSMTFASGSHRQDVATFDISDGSEDAVSALVAERGLQLHTYGALRAGDATFHAGWTLHRAGPNPTSDVREVMTVIWYADGARATAPANRYQEADLRLWLKGTEPGELAAGPRNPLLWPADGA</sequence>
<name>A0A6J4IUB7_9ACTN</name>
<dbReference type="Gene3D" id="2.60.120.620">
    <property type="entry name" value="q2cbj1_9rhob like domain"/>
    <property type="match status" value="1"/>
</dbReference>
<dbReference type="GO" id="GO:0016706">
    <property type="term" value="F:2-oxoglutarate-dependent dioxygenase activity"/>
    <property type="evidence" value="ECO:0007669"/>
    <property type="project" value="UniProtKB-ARBA"/>
</dbReference>
<keyword evidence="3" id="KW-0223">Dioxygenase</keyword>
<protein>
    <submittedName>
        <fullName evidence="3">Phytanoyl-CoA dioxygenase</fullName>
    </submittedName>
</protein>
<proteinExistence type="inferred from homology"/>
<reference evidence="3" key="1">
    <citation type="submission" date="2020-02" db="EMBL/GenBank/DDBJ databases">
        <authorList>
            <person name="Meier V. D."/>
        </authorList>
    </citation>
    <scope>NUCLEOTIDE SEQUENCE</scope>
    <source>
        <strain evidence="3">AVDCRST_MAG20</strain>
    </source>
</reference>
<keyword evidence="1" id="KW-0560">Oxidoreductase</keyword>
<comment type="similarity">
    <text evidence="1">Belongs to the iron/ascorbate-dependent oxidoreductase family.</text>
</comment>
<keyword evidence="1" id="KW-0479">Metal-binding</keyword>
<dbReference type="EMBL" id="CADCSY010000122">
    <property type="protein sequence ID" value="CAA9259415.1"/>
    <property type="molecule type" value="Genomic_DNA"/>
</dbReference>
<dbReference type="SUPFAM" id="SSF51197">
    <property type="entry name" value="Clavaminate synthase-like"/>
    <property type="match status" value="1"/>
</dbReference>
<dbReference type="PANTHER" id="PTHR20883:SF49">
    <property type="entry name" value="PHYTANOYL-COA DIOXYGENASE"/>
    <property type="match status" value="1"/>
</dbReference>
<feature type="domain" description="Fe2OG dioxygenase" evidence="2">
    <location>
        <begin position="89"/>
        <end position="225"/>
    </location>
</feature>
<dbReference type="PANTHER" id="PTHR20883">
    <property type="entry name" value="PHYTANOYL-COA DIOXYGENASE DOMAIN CONTAINING 1"/>
    <property type="match status" value="1"/>
</dbReference>
<dbReference type="GO" id="GO:0005506">
    <property type="term" value="F:iron ion binding"/>
    <property type="evidence" value="ECO:0007669"/>
    <property type="project" value="UniProtKB-ARBA"/>
</dbReference>
<evidence type="ECO:0000259" key="2">
    <source>
        <dbReference type="PROSITE" id="PS51471"/>
    </source>
</evidence>
<accession>A0A6J4IUB7</accession>